<dbReference type="AlphaFoldDB" id="A0A1H7AT16"/>
<evidence type="ECO:0000313" key="2">
    <source>
        <dbReference type="Proteomes" id="UP000199403"/>
    </source>
</evidence>
<accession>A0A1H7AT16</accession>
<protein>
    <recommendedName>
        <fullName evidence="3">Bacterial transcription activator effector binding domain-containing protein</fullName>
    </recommendedName>
</protein>
<sequence>MTSKSRRILGVVVVLLLVAAAGYLYLGGASETKVELVSCQTLDLVGLEYRGTPQEERLGQYFQEVEANRGEAPLYTVYFEEPSGKRDTLHVFVGMASGEGPDRLPTSWAERSFDCSEAVKASMQMHRWVMPGPQQTKKKMEDFASARGRMLQGVFIDKIIGRNHVEVWAPVRE</sequence>
<dbReference type="STRING" id="1416801.SAMN05192553_108107"/>
<dbReference type="RefSeq" id="WP_092177863.1">
    <property type="nucleotide sequence ID" value="NZ_FNZH01000008.1"/>
</dbReference>
<name>A0A1H7AT16_9BACT</name>
<organism evidence="1 2">
    <name type="scientific">Cyclobacterium xiamenense</name>
    <dbReference type="NCBI Taxonomy" id="1297121"/>
    <lineage>
        <taxon>Bacteria</taxon>
        <taxon>Pseudomonadati</taxon>
        <taxon>Bacteroidota</taxon>
        <taxon>Cytophagia</taxon>
        <taxon>Cytophagales</taxon>
        <taxon>Cyclobacteriaceae</taxon>
        <taxon>Cyclobacterium</taxon>
    </lineage>
</organism>
<gene>
    <name evidence="1" type="ORF">SAMN05192553_108107</name>
</gene>
<dbReference type="EMBL" id="FNZH01000008">
    <property type="protein sequence ID" value="SEJ68719.1"/>
    <property type="molecule type" value="Genomic_DNA"/>
</dbReference>
<dbReference type="Proteomes" id="UP000199403">
    <property type="component" value="Unassembled WGS sequence"/>
</dbReference>
<proteinExistence type="predicted"/>
<reference evidence="2" key="1">
    <citation type="submission" date="2016-10" db="EMBL/GenBank/DDBJ databases">
        <authorList>
            <person name="Varghese N."/>
            <person name="Submissions S."/>
        </authorList>
    </citation>
    <scope>NUCLEOTIDE SEQUENCE [LARGE SCALE GENOMIC DNA]</scope>
    <source>
        <strain evidence="2">IBRC-M 10761</strain>
    </source>
</reference>
<evidence type="ECO:0008006" key="3">
    <source>
        <dbReference type="Google" id="ProtNLM"/>
    </source>
</evidence>
<dbReference type="OrthoDB" id="980914at2"/>
<evidence type="ECO:0000313" key="1">
    <source>
        <dbReference type="EMBL" id="SEJ68719.1"/>
    </source>
</evidence>
<keyword evidence="2" id="KW-1185">Reference proteome</keyword>